<dbReference type="EMBL" id="FTMN01000010">
    <property type="protein sequence ID" value="SIQ88995.1"/>
    <property type="molecule type" value="Genomic_DNA"/>
</dbReference>
<evidence type="ECO:0000256" key="6">
    <source>
        <dbReference type="PIRSR" id="PIRSR000027-1"/>
    </source>
</evidence>
<dbReference type="GO" id="GO:0009055">
    <property type="term" value="F:electron transfer activity"/>
    <property type="evidence" value="ECO:0007669"/>
    <property type="project" value="InterPro"/>
</dbReference>
<dbReference type="GO" id="GO:0022900">
    <property type="term" value="P:electron transport chain"/>
    <property type="evidence" value="ECO:0007669"/>
    <property type="project" value="InterPro"/>
</dbReference>
<organism evidence="9 10">
    <name type="scientific">Marinobacterium stanieri</name>
    <dbReference type="NCBI Taxonomy" id="49186"/>
    <lineage>
        <taxon>Bacteria</taxon>
        <taxon>Pseudomonadati</taxon>
        <taxon>Pseudomonadota</taxon>
        <taxon>Gammaproteobacteria</taxon>
        <taxon>Oceanospirillales</taxon>
        <taxon>Oceanospirillaceae</taxon>
        <taxon>Marinobacterium</taxon>
    </lineage>
</organism>
<name>A0A1N6WG54_9GAMM</name>
<feature type="binding site" description="axial binding residue" evidence="6">
    <location>
        <position position="147"/>
    </location>
    <ligand>
        <name>heme c</name>
        <dbReference type="ChEBI" id="CHEBI:61717"/>
    </ligand>
    <ligandPart>
        <name>Fe</name>
        <dbReference type="ChEBI" id="CHEBI:18248"/>
    </ligandPart>
</feature>
<dbReference type="STRING" id="49186.SAMN05421647_110134"/>
<keyword evidence="2 7" id="KW-0349">Heme</keyword>
<keyword evidence="3 6" id="KW-0479">Metal-binding</keyword>
<dbReference type="InterPro" id="IPR012127">
    <property type="entry name" value="Cyt_c_prime"/>
</dbReference>
<dbReference type="InterPro" id="IPR002321">
    <property type="entry name" value="Cyt_c_II"/>
</dbReference>
<feature type="chain" id="PRO_5012139328" evidence="8">
    <location>
        <begin position="22"/>
        <end position="152"/>
    </location>
</feature>
<dbReference type="PROSITE" id="PS51009">
    <property type="entry name" value="CYTCII"/>
    <property type="match status" value="1"/>
</dbReference>
<keyword evidence="4" id="KW-0249">Electron transport</keyword>
<dbReference type="GO" id="GO:0020037">
    <property type="term" value="F:heme binding"/>
    <property type="evidence" value="ECO:0007669"/>
    <property type="project" value="InterPro"/>
</dbReference>
<dbReference type="SUPFAM" id="SSF47175">
    <property type="entry name" value="Cytochromes"/>
    <property type="match status" value="1"/>
</dbReference>
<evidence type="ECO:0000256" key="8">
    <source>
        <dbReference type="SAM" id="SignalP"/>
    </source>
</evidence>
<evidence type="ECO:0000256" key="3">
    <source>
        <dbReference type="ARBA" id="ARBA00022723"/>
    </source>
</evidence>
<feature type="signal peptide" evidence="8">
    <location>
        <begin position="1"/>
        <end position="21"/>
    </location>
</feature>
<proteinExistence type="predicted"/>
<evidence type="ECO:0000313" key="10">
    <source>
        <dbReference type="Proteomes" id="UP000186895"/>
    </source>
</evidence>
<keyword evidence="10" id="KW-1185">Reference proteome</keyword>
<evidence type="ECO:0000256" key="5">
    <source>
        <dbReference type="ARBA" id="ARBA00023004"/>
    </source>
</evidence>
<evidence type="ECO:0000256" key="7">
    <source>
        <dbReference type="PIRSR" id="PIRSR000027-2"/>
    </source>
</evidence>
<evidence type="ECO:0000256" key="2">
    <source>
        <dbReference type="ARBA" id="ARBA00022617"/>
    </source>
</evidence>
<accession>A0A1N6WG54</accession>
<dbReference type="InterPro" id="IPR010980">
    <property type="entry name" value="Cyt_c/b562"/>
</dbReference>
<evidence type="ECO:0000256" key="4">
    <source>
        <dbReference type="ARBA" id="ARBA00022982"/>
    </source>
</evidence>
<dbReference type="AlphaFoldDB" id="A0A1N6WG54"/>
<dbReference type="Proteomes" id="UP000186895">
    <property type="component" value="Unassembled WGS sequence"/>
</dbReference>
<dbReference type="GO" id="GO:0005506">
    <property type="term" value="F:iron ion binding"/>
    <property type="evidence" value="ECO:0007669"/>
    <property type="project" value="InterPro"/>
</dbReference>
<dbReference type="Gene3D" id="1.20.120.10">
    <property type="entry name" value="Cytochrome c/b562"/>
    <property type="match status" value="1"/>
</dbReference>
<gene>
    <name evidence="9" type="ORF">SAMN05421647_110134</name>
</gene>
<protein>
    <submittedName>
        <fullName evidence="9">Cytochrome c556</fullName>
    </submittedName>
</protein>
<dbReference type="GO" id="GO:0042597">
    <property type="term" value="C:periplasmic space"/>
    <property type="evidence" value="ECO:0007669"/>
    <property type="project" value="InterPro"/>
</dbReference>
<dbReference type="eggNOG" id="COG3909">
    <property type="taxonomic scope" value="Bacteria"/>
</dbReference>
<dbReference type="Pfam" id="PF01322">
    <property type="entry name" value="Cytochrom_C_2"/>
    <property type="match status" value="1"/>
</dbReference>
<evidence type="ECO:0000313" key="9">
    <source>
        <dbReference type="EMBL" id="SIQ88995.1"/>
    </source>
</evidence>
<keyword evidence="1" id="KW-0813">Transport</keyword>
<feature type="binding site" description="covalent" evidence="7">
    <location>
        <position position="143"/>
    </location>
    <ligand>
        <name>heme c</name>
        <dbReference type="ChEBI" id="CHEBI:61717"/>
    </ligand>
</feature>
<evidence type="ECO:0000256" key="1">
    <source>
        <dbReference type="ARBA" id="ARBA00022448"/>
    </source>
</evidence>
<dbReference type="RefSeq" id="WP_076465392.1">
    <property type="nucleotide sequence ID" value="NZ_FTMN01000010.1"/>
</dbReference>
<reference evidence="9 10" key="1">
    <citation type="submission" date="2017-01" db="EMBL/GenBank/DDBJ databases">
        <authorList>
            <person name="Mah S.A."/>
            <person name="Swanson W.J."/>
            <person name="Moy G.W."/>
            <person name="Vacquier V.D."/>
        </authorList>
    </citation>
    <scope>NUCLEOTIDE SEQUENCE [LARGE SCALE GENOMIC DNA]</scope>
    <source>
        <strain evidence="9 10">DSM 7027</strain>
    </source>
</reference>
<comment type="PTM">
    <text evidence="7">Binds 1 heme group per subunit.</text>
</comment>
<feature type="binding site" description="covalent" evidence="7">
    <location>
        <position position="146"/>
    </location>
    <ligand>
        <name>heme c</name>
        <dbReference type="ChEBI" id="CHEBI:61717"/>
    </ligand>
</feature>
<keyword evidence="8" id="KW-0732">Signal</keyword>
<dbReference type="PIRSF" id="PIRSF000027">
    <property type="entry name" value="Cytc_c_prime"/>
    <property type="match status" value="1"/>
</dbReference>
<keyword evidence="5 6" id="KW-0408">Iron</keyword>
<sequence length="152" mass="17035">MKKTALTLLMSSVLAVPAVFAQSGSDDAIQYRQGVYKAMEWNLTRMAAMVQGRAEFSADEFRRRSERLVLLSGMVSEGFADEQSARGEAVETRASYRIWQQQDRFGELMSEMQTRTQALQQAAASGEADDDLRPLVGRLAQSCKACHDKYRD</sequence>